<dbReference type="EMBL" id="BAAARN010000005">
    <property type="protein sequence ID" value="GAA2739074.1"/>
    <property type="molecule type" value="Genomic_DNA"/>
</dbReference>
<keyword evidence="6" id="KW-1185">Reference proteome</keyword>
<dbReference type="RefSeq" id="WP_344195584.1">
    <property type="nucleotide sequence ID" value="NZ_BAAARN010000005.1"/>
</dbReference>
<evidence type="ECO:0000313" key="6">
    <source>
        <dbReference type="Proteomes" id="UP001501326"/>
    </source>
</evidence>
<evidence type="ECO:0000256" key="2">
    <source>
        <dbReference type="ARBA" id="ARBA00023125"/>
    </source>
</evidence>
<dbReference type="Gene3D" id="1.10.10.10">
    <property type="entry name" value="Winged helix-like DNA-binding domain superfamily/Winged helix DNA-binding domain"/>
    <property type="match status" value="1"/>
</dbReference>
<sequence>MVTVARTSLSDRSDLTDLSDSSARSARSWADRGDAFDPDCPTRVVLDRVGDKWTALVIGALSEQVLRFTELRAAVGGVAPKVLTQTLRALERDGLVTRTVHAQVPPRVDYELTDLGRSLIVPIAALTDWAETHVGEILAARERSDSAVSAGSM</sequence>
<dbReference type="PANTHER" id="PTHR33204:SF18">
    <property type="entry name" value="TRANSCRIPTIONAL REGULATORY PROTEIN"/>
    <property type="match status" value="1"/>
</dbReference>
<keyword evidence="2" id="KW-0238">DNA-binding</keyword>
<dbReference type="Pfam" id="PF01638">
    <property type="entry name" value="HxlR"/>
    <property type="match status" value="1"/>
</dbReference>
<dbReference type="InterPro" id="IPR036388">
    <property type="entry name" value="WH-like_DNA-bd_sf"/>
</dbReference>
<accession>A0ABN3UVK8</accession>
<evidence type="ECO:0000256" key="3">
    <source>
        <dbReference type="ARBA" id="ARBA00023163"/>
    </source>
</evidence>
<reference evidence="5 6" key="1">
    <citation type="journal article" date="2019" name="Int. J. Syst. Evol. Microbiol.">
        <title>The Global Catalogue of Microorganisms (GCM) 10K type strain sequencing project: providing services to taxonomists for standard genome sequencing and annotation.</title>
        <authorList>
            <consortium name="The Broad Institute Genomics Platform"/>
            <consortium name="The Broad Institute Genome Sequencing Center for Infectious Disease"/>
            <person name="Wu L."/>
            <person name="Ma J."/>
        </authorList>
    </citation>
    <scope>NUCLEOTIDE SEQUENCE [LARGE SCALE GENOMIC DNA]</scope>
    <source>
        <strain evidence="5 6">JCM 16378</strain>
    </source>
</reference>
<dbReference type="PROSITE" id="PS51118">
    <property type="entry name" value="HTH_HXLR"/>
    <property type="match status" value="1"/>
</dbReference>
<evidence type="ECO:0000313" key="5">
    <source>
        <dbReference type="EMBL" id="GAA2739074.1"/>
    </source>
</evidence>
<protein>
    <recommendedName>
        <fullName evidence="4">HTH hxlR-type domain-containing protein</fullName>
    </recommendedName>
</protein>
<keyword evidence="3" id="KW-0804">Transcription</keyword>
<dbReference type="SUPFAM" id="SSF46785">
    <property type="entry name" value="Winged helix' DNA-binding domain"/>
    <property type="match status" value="1"/>
</dbReference>
<evidence type="ECO:0000256" key="1">
    <source>
        <dbReference type="ARBA" id="ARBA00023015"/>
    </source>
</evidence>
<feature type="domain" description="HTH hxlR-type" evidence="4">
    <location>
        <begin position="40"/>
        <end position="138"/>
    </location>
</feature>
<proteinExistence type="predicted"/>
<dbReference type="PANTHER" id="PTHR33204">
    <property type="entry name" value="TRANSCRIPTIONAL REGULATOR, MARR FAMILY"/>
    <property type="match status" value="1"/>
</dbReference>
<dbReference type="InterPro" id="IPR002577">
    <property type="entry name" value="HTH_HxlR"/>
</dbReference>
<evidence type="ECO:0000259" key="4">
    <source>
        <dbReference type="PROSITE" id="PS51118"/>
    </source>
</evidence>
<organism evidence="5 6">
    <name type="scientific">Pedococcus aerophilus</name>
    <dbReference type="NCBI Taxonomy" id="436356"/>
    <lineage>
        <taxon>Bacteria</taxon>
        <taxon>Bacillati</taxon>
        <taxon>Actinomycetota</taxon>
        <taxon>Actinomycetes</taxon>
        <taxon>Micrococcales</taxon>
        <taxon>Intrasporangiaceae</taxon>
        <taxon>Pedococcus</taxon>
    </lineage>
</organism>
<name>A0ABN3UVK8_9MICO</name>
<dbReference type="Proteomes" id="UP001501326">
    <property type="component" value="Unassembled WGS sequence"/>
</dbReference>
<comment type="caution">
    <text evidence="5">The sequence shown here is derived from an EMBL/GenBank/DDBJ whole genome shotgun (WGS) entry which is preliminary data.</text>
</comment>
<dbReference type="InterPro" id="IPR036390">
    <property type="entry name" value="WH_DNA-bd_sf"/>
</dbReference>
<keyword evidence="1" id="KW-0805">Transcription regulation</keyword>
<gene>
    <name evidence="5" type="ORF">GCM10009867_33710</name>
</gene>